<evidence type="ECO:0000256" key="1">
    <source>
        <dbReference type="ARBA" id="ARBA00022801"/>
    </source>
</evidence>
<evidence type="ECO:0000256" key="3">
    <source>
        <dbReference type="ARBA" id="ARBA00023277"/>
    </source>
</evidence>
<reference evidence="5" key="1">
    <citation type="submission" date="2017-09" db="EMBL/GenBank/DDBJ databases">
        <title>Depth-based differentiation of microbial function through sediment-hosted aquifers and enrichment of novel symbionts in the deep terrestrial subsurface.</title>
        <authorList>
            <person name="Probst A.J."/>
            <person name="Ladd B."/>
            <person name="Jarett J.K."/>
            <person name="Geller-Mcgrath D.E."/>
            <person name="Sieber C.M.K."/>
            <person name="Emerson J.B."/>
            <person name="Anantharaman K."/>
            <person name="Thomas B.C."/>
            <person name="Malmstrom R."/>
            <person name="Stieglmeier M."/>
            <person name="Klingl A."/>
            <person name="Woyke T."/>
            <person name="Ryan C.M."/>
            <person name="Banfield J.F."/>
        </authorList>
    </citation>
    <scope>NUCLEOTIDE SEQUENCE [LARGE SCALE GENOMIC DNA]</scope>
</reference>
<dbReference type="EMBL" id="PFLI01000082">
    <property type="protein sequence ID" value="PIY72147.1"/>
    <property type="molecule type" value="Genomic_DNA"/>
</dbReference>
<gene>
    <name evidence="4" type="ORF">COY87_02475</name>
</gene>
<dbReference type="SUPFAM" id="SSF56300">
    <property type="entry name" value="Metallo-dependent phosphatases"/>
    <property type="match status" value="1"/>
</dbReference>
<dbReference type="GO" id="GO:0006094">
    <property type="term" value="P:gluconeogenesis"/>
    <property type="evidence" value="ECO:0007669"/>
    <property type="project" value="InterPro"/>
</dbReference>
<proteinExistence type="predicted"/>
<dbReference type="InterPro" id="IPR009164">
    <property type="entry name" value="FBPtase_class3"/>
</dbReference>
<evidence type="ECO:0000313" key="4">
    <source>
        <dbReference type="EMBL" id="PIY72147.1"/>
    </source>
</evidence>
<comment type="caution">
    <text evidence="4">The sequence shown here is derived from an EMBL/GenBank/DDBJ whole genome shotgun (WGS) entry which is preliminary data.</text>
</comment>
<evidence type="ECO:0000256" key="2">
    <source>
        <dbReference type="ARBA" id="ARBA00023211"/>
    </source>
</evidence>
<dbReference type="InterPro" id="IPR029052">
    <property type="entry name" value="Metallo-depent_PP-like"/>
</dbReference>
<dbReference type="Proteomes" id="UP000229401">
    <property type="component" value="Unassembled WGS sequence"/>
</dbReference>
<dbReference type="GO" id="GO:0042132">
    <property type="term" value="F:fructose 1,6-bisphosphate 1-phosphatase activity"/>
    <property type="evidence" value="ECO:0007669"/>
    <property type="project" value="InterPro"/>
</dbReference>
<protein>
    <submittedName>
        <fullName evidence="4">Uncharacterized protein</fullName>
    </submittedName>
</protein>
<feature type="non-terminal residue" evidence="4">
    <location>
        <position position="1"/>
    </location>
</feature>
<dbReference type="Pfam" id="PF06874">
    <property type="entry name" value="FBPase_2"/>
    <property type="match status" value="1"/>
</dbReference>
<accession>A0A2M7QIJ3</accession>
<keyword evidence="1" id="KW-0378">Hydrolase</keyword>
<keyword evidence="3" id="KW-0119">Carbohydrate metabolism</keyword>
<organism evidence="4 5">
    <name type="scientific">Candidatus Roizmanbacteria bacterium CG_4_10_14_0_8_um_filter_33_9</name>
    <dbReference type="NCBI Taxonomy" id="1974826"/>
    <lineage>
        <taxon>Bacteria</taxon>
        <taxon>Candidatus Roizmaniibacteriota</taxon>
    </lineage>
</organism>
<evidence type="ECO:0000313" key="5">
    <source>
        <dbReference type="Proteomes" id="UP000229401"/>
    </source>
</evidence>
<keyword evidence="2" id="KW-0464">Manganese</keyword>
<name>A0A2M7QIJ3_9BACT</name>
<dbReference type="AlphaFoldDB" id="A0A2M7QIJ3"/>
<dbReference type="CDD" id="cd00838">
    <property type="entry name" value="MPP_superfamily"/>
    <property type="match status" value="1"/>
</dbReference>
<sequence length="393" mass="43793">HLKMSLDATVIVIDRKKQEMITPVNLKAVTEVICQEKNKGVIDKDHVLYHPRVAVLGDSHGKGEPPVKDALSICTGDYMDPKAGFIGLDPKGAILDPQRFKESQRKWIESIKSGEAKYILGNHDVAFLSAMLVSPDKANDWYETHEGRKICAVYNIATPAPPINKDNWNSFKDAILNASDKTLFHFYETLLTHGQLYAVVNETYMSHTLPLTNKDGSLFEISVRGQKLSGMKLLDFFENNLRELGKAKVTGVIEPQTYANAINALKILNSGYYPQTDIHTPLWVRDEPVQNVMLNADVATRLITDLDAQGKRKGTRVKRVLYGHVQGSGSTDETKNIVNIDYSGRLFPPGMQKDLYALLTVTSDSSRNGKVTLEHCEPEGISFNSIKSTYSLN</sequence>